<proteinExistence type="predicted"/>
<evidence type="ECO:0000256" key="1">
    <source>
        <dbReference type="SAM" id="MobiDB-lite"/>
    </source>
</evidence>
<feature type="compositionally biased region" description="Basic residues" evidence="1">
    <location>
        <begin position="43"/>
        <end position="53"/>
    </location>
</feature>
<protein>
    <submittedName>
        <fullName evidence="2">Uncharacterized protein</fullName>
    </submittedName>
</protein>
<keyword evidence="3" id="KW-1185">Reference proteome</keyword>
<comment type="caution">
    <text evidence="2">The sequence shown here is derived from an EMBL/GenBank/DDBJ whole genome shotgun (WGS) entry which is preliminary data.</text>
</comment>
<reference evidence="2" key="1">
    <citation type="journal article" date="2022" name="bioRxiv">
        <title>Sequencing and chromosome-scale assembly of the giantPleurodeles waltlgenome.</title>
        <authorList>
            <person name="Brown T."/>
            <person name="Elewa A."/>
            <person name="Iarovenko S."/>
            <person name="Subramanian E."/>
            <person name="Araus A.J."/>
            <person name="Petzold A."/>
            <person name="Susuki M."/>
            <person name="Suzuki K.-i.T."/>
            <person name="Hayashi T."/>
            <person name="Toyoda A."/>
            <person name="Oliveira C."/>
            <person name="Osipova E."/>
            <person name="Leigh N.D."/>
            <person name="Simon A."/>
            <person name="Yun M.H."/>
        </authorList>
    </citation>
    <scope>NUCLEOTIDE SEQUENCE</scope>
    <source>
        <strain evidence="2">20211129_DDA</strain>
        <tissue evidence="2">Liver</tissue>
    </source>
</reference>
<gene>
    <name evidence="2" type="ORF">NDU88_004518</name>
</gene>
<evidence type="ECO:0000313" key="3">
    <source>
        <dbReference type="Proteomes" id="UP001066276"/>
    </source>
</evidence>
<dbReference type="Proteomes" id="UP001066276">
    <property type="component" value="Chromosome 8"/>
</dbReference>
<dbReference type="AlphaFoldDB" id="A0AAV7NMH0"/>
<accession>A0AAV7NMH0</accession>
<feature type="region of interest" description="Disordered" evidence="1">
    <location>
        <begin position="33"/>
        <end position="123"/>
    </location>
</feature>
<sequence>MVSLAPQPLQTTQAADTTLLFVRIPDGPGRCSCQAAASGAQNPHRHTAQKKRPQPPAVFRAVLPMTSGWPPQDPPSLLTRVTEPHPARLGPPPRSPRDPAKQGLVCQGLKITLPAPEQQNHHP</sequence>
<dbReference type="EMBL" id="JANPWB010000012">
    <property type="protein sequence ID" value="KAJ1116302.1"/>
    <property type="molecule type" value="Genomic_DNA"/>
</dbReference>
<organism evidence="2 3">
    <name type="scientific">Pleurodeles waltl</name>
    <name type="common">Iberian ribbed newt</name>
    <dbReference type="NCBI Taxonomy" id="8319"/>
    <lineage>
        <taxon>Eukaryota</taxon>
        <taxon>Metazoa</taxon>
        <taxon>Chordata</taxon>
        <taxon>Craniata</taxon>
        <taxon>Vertebrata</taxon>
        <taxon>Euteleostomi</taxon>
        <taxon>Amphibia</taxon>
        <taxon>Batrachia</taxon>
        <taxon>Caudata</taxon>
        <taxon>Salamandroidea</taxon>
        <taxon>Salamandridae</taxon>
        <taxon>Pleurodelinae</taxon>
        <taxon>Pleurodeles</taxon>
    </lineage>
</organism>
<evidence type="ECO:0000313" key="2">
    <source>
        <dbReference type="EMBL" id="KAJ1116302.1"/>
    </source>
</evidence>
<name>A0AAV7NMH0_PLEWA</name>